<dbReference type="GeneID" id="34581807"/>
<protein>
    <submittedName>
        <fullName evidence="2">Uncharacterized protein</fullName>
    </submittedName>
</protein>
<dbReference type="OrthoDB" id="443981at2759"/>
<keyword evidence="1" id="KW-0732">Signal</keyword>
<evidence type="ECO:0000313" key="2">
    <source>
        <dbReference type="EMBL" id="OGE47602.1"/>
    </source>
</evidence>
<organism evidence="2 3">
    <name type="scientific">Penicillium arizonense</name>
    <dbReference type="NCBI Taxonomy" id="1835702"/>
    <lineage>
        <taxon>Eukaryota</taxon>
        <taxon>Fungi</taxon>
        <taxon>Dikarya</taxon>
        <taxon>Ascomycota</taxon>
        <taxon>Pezizomycotina</taxon>
        <taxon>Eurotiomycetes</taxon>
        <taxon>Eurotiomycetidae</taxon>
        <taxon>Eurotiales</taxon>
        <taxon>Aspergillaceae</taxon>
        <taxon>Penicillium</taxon>
    </lineage>
</organism>
<dbReference type="GO" id="GO:0035091">
    <property type="term" value="F:phosphatidylinositol binding"/>
    <property type="evidence" value="ECO:0007669"/>
    <property type="project" value="TreeGrafter"/>
</dbReference>
<accession>A0A1F5L346</accession>
<dbReference type="RefSeq" id="XP_022483061.1">
    <property type="nucleotide sequence ID" value="XM_022637073.1"/>
</dbReference>
<dbReference type="STRING" id="1835702.A0A1F5L346"/>
<dbReference type="AlphaFoldDB" id="A0A1F5L346"/>
<sequence>MLPFLVFVVLTATIQVSSLQPLHHSFDRAWEALDKLGPPVNRLTARLGAEIFWPISIDKESDKAARIVRSFCKYGFYAPESEDARDENGEINRPKGKPRISKKITQQVINNAKALAIFTTMRTGLRLSGAGSGVAVTYSIYTTNENLMSARGGINYHPRFRYIADIRIQRESFIGSRTGKHPHLFKCPAQLLVKHWSLLRLLGGGTQIKMIDTISIVTGNHVESPPPYEAIGGAGSSTIDHDTATSPAVPLSTEVPFPEISLVLFTC</sequence>
<feature type="signal peptide" evidence="1">
    <location>
        <begin position="1"/>
        <end position="18"/>
    </location>
</feature>
<keyword evidence="3" id="KW-1185">Reference proteome</keyword>
<dbReference type="PANTHER" id="PTHR15629:SF8">
    <property type="entry name" value="DUF500 DOMAIN PROTEIN (AFU_ORTHOLOGUE AFUA_5G07310)"/>
    <property type="match status" value="1"/>
</dbReference>
<reference evidence="2 3" key="1">
    <citation type="journal article" date="2016" name="Sci. Rep.">
        <title>Penicillium arizonense, a new, genome sequenced fungal species, reveals a high chemical diversity in secreted metabolites.</title>
        <authorList>
            <person name="Grijseels S."/>
            <person name="Nielsen J.C."/>
            <person name="Randelovic M."/>
            <person name="Nielsen J."/>
            <person name="Nielsen K.F."/>
            <person name="Workman M."/>
            <person name="Frisvad J.C."/>
        </authorList>
    </citation>
    <scope>NUCLEOTIDE SEQUENCE [LARGE SCALE GENOMIC DNA]</scope>
    <source>
        <strain evidence="2 3">CBS 141311</strain>
    </source>
</reference>
<evidence type="ECO:0000256" key="1">
    <source>
        <dbReference type="SAM" id="SignalP"/>
    </source>
</evidence>
<name>A0A1F5L346_PENAI</name>
<comment type="caution">
    <text evidence="2">The sequence shown here is derived from an EMBL/GenBank/DDBJ whole genome shotgun (WGS) entry which is preliminary data.</text>
</comment>
<dbReference type="Proteomes" id="UP000177622">
    <property type="component" value="Unassembled WGS sequence"/>
</dbReference>
<dbReference type="PANTHER" id="PTHR15629">
    <property type="entry name" value="SH3YL1 PROTEIN"/>
    <property type="match status" value="1"/>
</dbReference>
<feature type="chain" id="PRO_5009519199" evidence="1">
    <location>
        <begin position="19"/>
        <end position="267"/>
    </location>
</feature>
<proteinExistence type="predicted"/>
<dbReference type="EMBL" id="LXJU01000040">
    <property type="protein sequence ID" value="OGE47602.1"/>
    <property type="molecule type" value="Genomic_DNA"/>
</dbReference>
<dbReference type="InterPro" id="IPR051702">
    <property type="entry name" value="SH3_domain_YSC84-like"/>
</dbReference>
<gene>
    <name evidence="2" type="ORF">PENARI_c040G05319</name>
</gene>
<evidence type="ECO:0000313" key="3">
    <source>
        <dbReference type="Proteomes" id="UP000177622"/>
    </source>
</evidence>